<name>A0A1V4A515_9ACTN</name>
<accession>A0A1V4A515</accession>
<dbReference type="CDD" id="cd02440">
    <property type="entry name" value="AdoMet_MTases"/>
    <property type="match status" value="1"/>
</dbReference>
<gene>
    <name evidence="1" type="ORF">B1H18_21430</name>
</gene>
<proteinExistence type="predicted"/>
<dbReference type="EMBL" id="MVFC01000019">
    <property type="protein sequence ID" value="OON76211.1"/>
    <property type="molecule type" value="Genomic_DNA"/>
</dbReference>
<dbReference type="GO" id="GO:0032259">
    <property type="term" value="P:methylation"/>
    <property type="evidence" value="ECO:0007669"/>
    <property type="project" value="UniProtKB-KW"/>
</dbReference>
<keyword evidence="1" id="KW-0808">Transferase</keyword>
<dbReference type="GO" id="GO:0008168">
    <property type="term" value="F:methyltransferase activity"/>
    <property type="evidence" value="ECO:0007669"/>
    <property type="project" value="UniProtKB-KW"/>
</dbReference>
<dbReference type="STRING" id="83656.B1H18_21430"/>
<dbReference type="InterPro" id="IPR029063">
    <property type="entry name" value="SAM-dependent_MTases_sf"/>
</dbReference>
<evidence type="ECO:0000313" key="1">
    <source>
        <dbReference type="EMBL" id="OON76211.1"/>
    </source>
</evidence>
<comment type="caution">
    <text evidence="1">The sequence shown here is derived from an EMBL/GenBank/DDBJ whole genome shotgun (WGS) entry which is preliminary data.</text>
</comment>
<reference evidence="1 2" key="1">
    <citation type="submission" date="2017-02" db="EMBL/GenBank/DDBJ databases">
        <title>Draft Genome Sequence of Streptomyces tsukubaensis F601, a Producer of the immunosuppressant tacrolimus FK506.</title>
        <authorList>
            <person name="Zong G."/>
            <person name="Zhong C."/>
            <person name="Fu J."/>
            <person name="Qin R."/>
            <person name="Cao G."/>
        </authorList>
    </citation>
    <scope>NUCLEOTIDE SEQUENCE [LARGE SCALE GENOMIC DNA]</scope>
    <source>
        <strain evidence="1 2">F601</strain>
    </source>
</reference>
<dbReference type="Pfam" id="PF13489">
    <property type="entry name" value="Methyltransf_23"/>
    <property type="match status" value="1"/>
</dbReference>
<organism evidence="1 2">
    <name type="scientific">Streptomyces tsukubensis</name>
    <dbReference type="NCBI Taxonomy" id="83656"/>
    <lineage>
        <taxon>Bacteria</taxon>
        <taxon>Bacillati</taxon>
        <taxon>Actinomycetota</taxon>
        <taxon>Actinomycetes</taxon>
        <taxon>Kitasatosporales</taxon>
        <taxon>Streptomycetaceae</taxon>
        <taxon>Streptomyces</taxon>
    </lineage>
</organism>
<dbReference type="SUPFAM" id="SSF53335">
    <property type="entry name" value="S-adenosyl-L-methionine-dependent methyltransferases"/>
    <property type="match status" value="1"/>
</dbReference>
<keyword evidence="1" id="KW-0489">Methyltransferase</keyword>
<keyword evidence="2" id="KW-1185">Reference proteome</keyword>
<dbReference type="AlphaFoldDB" id="A0A1V4A515"/>
<evidence type="ECO:0000313" key="2">
    <source>
        <dbReference type="Proteomes" id="UP000190539"/>
    </source>
</evidence>
<dbReference type="Gene3D" id="3.40.50.150">
    <property type="entry name" value="Vaccinia Virus protein VP39"/>
    <property type="match status" value="1"/>
</dbReference>
<dbReference type="Proteomes" id="UP000190539">
    <property type="component" value="Unassembled WGS sequence"/>
</dbReference>
<protein>
    <submittedName>
        <fullName evidence="1">SAM-dependent methyltransferase</fullName>
    </submittedName>
</protein>
<sequence>MDAGDPDPAAEDPYAHALRDGGGPLFLRRADGGSMPTDVGRWCAGADAADMSVLHRCEGSVLDIGCGPGRLVAALQELGHAALGIDISAAAVARTEDVGGSALRRSVFDRLPDEGHWRSALLMDGNIGIGGDPPALLRRIAGLVDPEGGLLMVETASADVDEQVRVRFDDGMGHAGAPFPWARIGCHALSRMATATGWTPLEPWSVGERHFLELRRQDH</sequence>